<comment type="caution">
    <text evidence="2">The sequence shown here is derived from an EMBL/GenBank/DDBJ whole genome shotgun (WGS) entry which is preliminary data.</text>
</comment>
<proteinExistence type="predicted"/>
<feature type="region of interest" description="Disordered" evidence="1">
    <location>
        <begin position="1"/>
        <end position="41"/>
    </location>
</feature>
<protein>
    <submittedName>
        <fullName evidence="2">Uncharacterized protein</fullName>
    </submittedName>
</protein>
<evidence type="ECO:0000313" key="3">
    <source>
        <dbReference type="Proteomes" id="UP001159427"/>
    </source>
</evidence>
<evidence type="ECO:0000313" key="2">
    <source>
        <dbReference type="EMBL" id="CAH3019051.1"/>
    </source>
</evidence>
<accession>A0ABN8LTS8</accession>
<organism evidence="2 3">
    <name type="scientific">Porites evermanni</name>
    <dbReference type="NCBI Taxonomy" id="104178"/>
    <lineage>
        <taxon>Eukaryota</taxon>
        <taxon>Metazoa</taxon>
        <taxon>Cnidaria</taxon>
        <taxon>Anthozoa</taxon>
        <taxon>Hexacorallia</taxon>
        <taxon>Scleractinia</taxon>
        <taxon>Fungiina</taxon>
        <taxon>Poritidae</taxon>
        <taxon>Porites</taxon>
    </lineage>
</organism>
<name>A0ABN8LTS8_9CNID</name>
<evidence type="ECO:0000256" key="1">
    <source>
        <dbReference type="SAM" id="MobiDB-lite"/>
    </source>
</evidence>
<sequence>MAALQTQLESEQEQQKKTVNAFENSPIREAASAPRPAPFHGYDSEDVNRWLEIIEYYLKLRCIDTGSPTDLAELVMNLLDLQKSWITWQAVTSRKQGELELDTYVTEQTNNFRRLNITDAEKINYIPRSKTAVDSSVDNE</sequence>
<dbReference type="EMBL" id="CALNXI010000104">
    <property type="protein sequence ID" value="CAH3019051.1"/>
    <property type="molecule type" value="Genomic_DNA"/>
</dbReference>
<keyword evidence="3" id="KW-1185">Reference proteome</keyword>
<reference evidence="2 3" key="1">
    <citation type="submission" date="2022-05" db="EMBL/GenBank/DDBJ databases">
        <authorList>
            <consortium name="Genoscope - CEA"/>
            <person name="William W."/>
        </authorList>
    </citation>
    <scope>NUCLEOTIDE SEQUENCE [LARGE SCALE GENOMIC DNA]</scope>
</reference>
<dbReference type="Proteomes" id="UP001159427">
    <property type="component" value="Unassembled WGS sequence"/>
</dbReference>
<gene>
    <name evidence="2" type="ORF">PEVE_00000819</name>
</gene>